<organism evidence="3 4">
    <name type="scientific">Natronobacillus azotifigens</name>
    <dbReference type="NCBI Taxonomy" id="472978"/>
    <lineage>
        <taxon>Bacteria</taxon>
        <taxon>Bacillati</taxon>
        <taxon>Bacillota</taxon>
        <taxon>Bacilli</taxon>
        <taxon>Bacillales</taxon>
        <taxon>Bacillaceae</taxon>
        <taxon>Natronobacillus</taxon>
    </lineage>
</organism>
<dbReference type="Gene3D" id="3.90.1640.10">
    <property type="entry name" value="inorganic pyrophosphatase (n-terminal core)"/>
    <property type="match status" value="1"/>
</dbReference>
<keyword evidence="4" id="KW-1185">Reference proteome</keyword>
<feature type="domain" description="DDH" evidence="1">
    <location>
        <begin position="19"/>
        <end position="158"/>
    </location>
</feature>
<dbReference type="Pfam" id="PF02272">
    <property type="entry name" value="DHHA1"/>
    <property type="match status" value="1"/>
</dbReference>
<evidence type="ECO:0000259" key="1">
    <source>
        <dbReference type="Pfam" id="PF01368"/>
    </source>
</evidence>
<reference evidence="3" key="1">
    <citation type="submission" date="2022-11" db="EMBL/GenBank/DDBJ databases">
        <title>WGS of Natronobacillus azotifigens 24KS-1, an anaerobic diazotrophic haloalkaliphile from soda-rich habitats.</title>
        <authorList>
            <person name="Sorokin D.Y."/>
            <person name="Merkel A.Y."/>
        </authorList>
    </citation>
    <scope>NUCLEOTIDE SEQUENCE</scope>
    <source>
        <strain evidence="3">24KS-1</strain>
    </source>
</reference>
<dbReference type="Gene3D" id="3.10.310.30">
    <property type="match status" value="1"/>
</dbReference>
<evidence type="ECO:0000313" key="3">
    <source>
        <dbReference type="EMBL" id="MCZ0703195.1"/>
    </source>
</evidence>
<dbReference type="EMBL" id="JAPRAT010000014">
    <property type="protein sequence ID" value="MCZ0703195.1"/>
    <property type="molecule type" value="Genomic_DNA"/>
</dbReference>
<sequence length="315" mass="35398">MKQIEVIDTILDKIIDYDQIVIHRHVRPDPDAFGSQIGLAEIIKASYPEKHVFVVGEEEESLLFLAKMDVVDDAFFHEALAIVCDTANRGRIDDERYLQAKEIIKIDHHPEVDAYGDISWVDTSSSSTSEMIYQLFQVGKSRAFQFTDHAAKLLYAGIIGDTGRFLFPSTTKRTFEYAAELVQYNFDRTKLYNQLYEMDASIAQLKGYILSKLKINEHGVSSVRVTKDILENYNITAEQTSKLVGVLGDIKGIQAWVIFVEEEELIRARIRSKGPAINEIAAQFNGGGHPLASGATVFSWEEAEQLVQALTAVCE</sequence>
<evidence type="ECO:0000313" key="4">
    <source>
        <dbReference type="Proteomes" id="UP001084197"/>
    </source>
</evidence>
<dbReference type="AlphaFoldDB" id="A0A9J6RCW9"/>
<dbReference type="InterPro" id="IPR003156">
    <property type="entry name" value="DHHA1_dom"/>
</dbReference>
<dbReference type="PANTHER" id="PTHR47618:SF1">
    <property type="entry name" value="BIFUNCTIONAL OLIGORIBONUCLEASE AND PAP PHOSPHATASE NRNA"/>
    <property type="match status" value="1"/>
</dbReference>
<dbReference type="SUPFAM" id="SSF64182">
    <property type="entry name" value="DHH phosphoesterases"/>
    <property type="match status" value="1"/>
</dbReference>
<gene>
    <name evidence="3" type="ORF">OWO01_08220</name>
</gene>
<proteinExistence type="predicted"/>
<comment type="caution">
    <text evidence="3">The sequence shown here is derived from an EMBL/GenBank/DDBJ whole genome shotgun (WGS) entry which is preliminary data.</text>
</comment>
<name>A0A9J6RCW9_9BACI</name>
<accession>A0A9J6RCW9</accession>
<dbReference type="PANTHER" id="PTHR47618">
    <property type="entry name" value="BIFUNCTIONAL OLIGORIBONUCLEASE AND PAP PHOSPHATASE NRNA"/>
    <property type="match status" value="1"/>
</dbReference>
<dbReference type="InterPro" id="IPR051319">
    <property type="entry name" value="Oligoribo/pAp-PDE_c-di-AMP_PDE"/>
</dbReference>
<dbReference type="InterPro" id="IPR038763">
    <property type="entry name" value="DHH_sf"/>
</dbReference>
<protein>
    <submittedName>
        <fullName evidence="3">Bifunctional oligoribonuclease/PAP phosphatase NrnA</fullName>
    </submittedName>
</protein>
<dbReference type="RefSeq" id="WP_268779967.1">
    <property type="nucleotide sequence ID" value="NZ_JAPRAT010000014.1"/>
</dbReference>
<dbReference type="GO" id="GO:0003676">
    <property type="term" value="F:nucleic acid binding"/>
    <property type="evidence" value="ECO:0007669"/>
    <property type="project" value="InterPro"/>
</dbReference>
<evidence type="ECO:0000259" key="2">
    <source>
        <dbReference type="Pfam" id="PF02272"/>
    </source>
</evidence>
<dbReference type="Pfam" id="PF01368">
    <property type="entry name" value="DHH"/>
    <property type="match status" value="1"/>
</dbReference>
<dbReference type="InterPro" id="IPR001667">
    <property type="entry name" value="DDH_dom"/>
</dbReference>
<feature type="domain" description="DHHA1" evidence="2">
    <location>
        <begin position="232"/>
        <end position="314"/>
    </location>
</feature>
<dbReference type="Proteomes" id="UP001084197">
    <property type="component" value="Unassembled WGS sequence"/>
</dbReference>